<proteinExistence type="predicted"/>
<accession>A0A6I2R4Q8</accession>
<gene>
    <name evidence="1" type="ORF">GKE97_10630</name>
</gene>
<organism evidence="1 2">
    <name type="scientific">Flavonifractor plautii</name>
    <name type="common">Fusobacterium plautii</name>
    <dbReference type="NCBI Taxonomy" id="292800"/>
    <lineage>
        <taxon>Bacteria</taxon>
        <taxon>Bacillati</taxon>
        <taxon>Bacillota</taxon>
        <taxon>Clostridia</taxon>
        <taxon>Eubacteriales</taxon>
        <taxon>Oscillospiraceae</taxon>
        <taxon>Flavonifractor</taxon>
    </lineage>
</organism>
<dbReference type="Proteomes" id="UP000434475">
    <property type="component" value="Unassembled WGS sequence"/>
</dbReference>
<protein>
    <submittedName>
        <fullName evidence="1">Uncharacterized protein</fullName>
    </submittedName>
</protein>
<comment type="caution">
    <text evidence="1">The sequence shown here is derived from an EMBL/GenBank/DDBJ whole genome shotgun (WGS) entry which is preliminary data.</text>
</comment>
<dbReference type="RefSeq" id="WP_108981787.1">
    <property type="nucleotide sequence ID" value="NZ_WKPR01000009.1"/>
</dbReference>
<evidence type="ECO:0000313" key="1">
    <source>
        <dbReference type="EMBL" id="MSB19970.1"/>
    </source>
</evidence>
<reference evidence="1 2" key="1">
    <citation type="journal article" date="2019" name="Nat. Med.">
        <title>A library of human gut bacterial isolates paired with longitudinal multiomics data enables mechanistic microbiome research.</title>
        <authorList>
            <person name="Poyet M."/>
            <person name="Groussin M."/>
            <person name="Gibbons S.M."/>
            <person name="Avila-Pacheco J."/>
            <person name="Jiang X."/>
            <person name="Kearney S.M."/>
            <person name="Perrotta A.R."/>
            <person name="Berdy B."/>
            <person name="Zhao S."/>
            <person name="Lieberman T.D."/>
            <person name="Swanson P.K."/>
            <person name="Smith M."/>
            <person name="Roesemann S."/>
            <person name="Alexander J.E."/>
            <person name="Rich S.A."/>
            <person name="Livny J."/>
            <person name="Vlamakis H."/>
            <person name="Clish C."/>
            <person name="Bullock K."/>
            <person name="Deik A."/>
            <person name="Scott J."/>
            <person name="Pierce K.A."/>
            <person name="Xavier R.J."/>
            <person name="Alm E.J."/>
        </authorList>
    </citation>
    <scope>NUCLEOTIDE SEQUENCE [LARGE SCALE GENOMIC DNA]</scope>
    <source>
        <strain evidence="1 2">BIOML-A2</strain>
    </source>
</reference>
<evidence type="ECO:0000313" key="2">
    <source>
        <dbReference type="Proteomes" id="UP000434475"/>
    </source>
</evidence>
<dbReference type="EMBL" id="WKPR01000009">
    <property type="protein sequence ID" value="MSB19970.1"/>
    <property type="molecule type" value="Genomic_DNA"/>
</dbReference>
<name>A0A6I2R4Q8_FLAPL</name>
<sequence>MKNLHLTVFVTSIGDTSIRVPDHLTLEEALQYAMEHLDEVPMPSNLDPAHESMTLDEENCDFEDEPGDDESPKPWQTCEKHGYCTVLGKYSNPTVFDCDKYCGDRPR</sequence>
<dbReference type="AlphaFoldDB" id="A0A6I2R4Q8"/>